<name>A0AAV7DVD0_ARIFI</name>
<organism evidence="2 3">
    <name type="scientific">Aristolochia fimbriata</name>
    <name type="common">White veined hardy Dutchman's pipe vine</name>
    <dbReference type="NCBI Taxonomy" id="158543"/>
    <lineage>
        <taxon>Eukaryota</taxon>
        <taxon>Viridiplantae</taxon>
        <taxon>Streptophyta</taxon>
        <taxon>Embryophyta</taxon>
        <taxon>Tracheophyta</taxon>
        <taxon>Spermatophyta</taxon>
        <taxon>Magnoliopsida</taxon>
        <taxon>Magnoliidae</taxon>
        <taxon>Piperales</taxon>
        <taxon>Aristolochiaceae</taxon>
        <taxon>Aristolochia</taxon>
    </lineage>
</organism>
<proteinExistence type="predicted"/>
<protein>
    <submittedName>
        <fullName evidence="2">Uncharacterized protein</fullName>
    </submittedName>
</protein>
<accession>A0AAV7DVD0</accession>
<dbReference type="AlphaFoldDB" id="A0AAV7DVD0"/>
<evidence type="ECO:0000313" key="2">
    <source>
        <dbReference type="EMBL" id="KAG9439930.1"/>
    </source>
</evidence>
<dbReference type="Proteomes" id="UP000825729">
    <property type="component" value="Unassembled WGS sequence"/>
</dbReference>
<reference evidence="2 3" key="1">
    <citation type="submission" date="2021-07" db="EMBL/GenBank/DDBJ databases">
        <title>The Aristolochia fimbriata genome: insights into angiosperm evolution, floral development and chemical biosynthesis.</title>
        <authorList>
            <person name="Jiao Y."/>
        </authorList>
    </citation>
    <scope>NUCLEOTIDE SEQUENCE [LARGE SCALE GENOMIC DNA]</scope>
    <source>
        <strain evidence="2">IBCAS-2021</strain>
        <tissue evidence="2">Leaf</tissue>
    </source>
</reference>
<feature type="region of interest" description="Disordered" evidence="1">
    <location>
        <begin position="152"/>
        <end position="176"/>
    </location>
</feature>
<gene>
    <name evidence="2" type="ORF">H6P81_020095</name>
</gene>
<keyword evidence="3" id="KW-1185">Reference proteome</keyword>
<dbReference type="EMBL" id="JAINDJ010000008">
    <property type="protein sequence ID" value="KAG9439930.1"/>
    <property type="molecule type" value="Genomic_DNA"/>
</dbReference>
<feature type="compositionally biased region" description="Polar residues" evidence="1">
    <location>
        <begin position="164"/>
        <end position="176"/>
    </location>
</feature>
<sequence length="176" mass="20600">MVPILLKSQPNCSTVVQHLREEGIIREIIIETISRHPTKKNEVTIATLAKKYKLVQKERVGEIRKYSMPVTLLEKIHTIQYSMSRRTLYLKTLSVIALPWLNTQRSYLVKKPENRLATLYIHSQKKRENKERLSQKSNCVAASFDAVTLRDNKNKRSVDRQSLRSESSTNNFRYKE</sequence>
<feature type="compositionally biased region" description="Basic and acidic residues" evidence="1">
    <location>
        <begin position="152"/>
        <end position="163"/>
    </location>
</feature>
<evidence type="ECO:0000313" key="3">
    <source>
        <dbReference type="Proteomes" id="UP000825729"/>
    </source>
</evidence>
<comment type="caution">
    <text evidence="2">The sequence shown here is derived from an EMBL/GenBank/DDBJ whole genome shotgun (WGS) entry which is preliminary data.</text>
</comment>
<evidence type="ECO:0000256" key="1">
    <source>
        <dbReference type="SAM" id="MobiDB-lite"/>
    </source>
</evidence>